<comment type="caution">
    <text evidence="2">The sequence shown here is derived from an EMBL/GenBank/DDBJ whole genome shotgun (WGS) entry which is preliminary data.</text>
</comment>
<feature type="compositionally biased region" description="Acidic residues" evidence="1">
    <location>
        <begin position="106"/>
        <end position="120"/>
    </location>
</feature>
<feature type="region of interest" description="Disordered" evidence="1">
    <location>
        <begin position="93"/>
        <end position="124"/>
    </location>
</feature>
<feature type="non-terminal residue" evidence="2">
    <location>
        <position position="189"/>
    </location>
</feature>
<proteinExistence type="predicted"/>
<dbReference type="Proteomes" id="UP001153148">
    <property type="component" value="Unassembled WGS sequence"/>
</dbReference>
<evidence type="ECO:0000313" key="3">
    <source>
        <dbReference type="Proteomes" id="UP001153148"/>
    </source>
</evidence>
<organism evidence="2 3">
    <name type="scientific">Timema podura</name>
    <name type="common">Walking stick</name>
    <dbReference type="NCBI Taxonomy" id="61482"/>
    <lineage>
        <taxon>Eukaryota</taxon>
        <taxon>Metazoa</taxon>
        <taxon>Ecdysozoa</taxon>
        <taxon>Arthropoda</taxon>
        <taxon>Hexapoda</taxon>
        <taxon>Insecta</taxon>
        <taxon>Pterygota</taxon>
        <taxon>Neoptera</taxon>
        <taxon>Polyneoptera</taxon>
        <taxon>Phasmatodea</taxon>
        <taxon>Timematodea</taxon>
        <taxon>Timematoidea</taxon>
        <taxon>Timematidae</taxon>
        <taxon>Timema</taxon>
    </lineage>
</organism>
<gene>
    <name evidence="2" type="ORF">TPAB3V08_LOCUS5275</name>
</gene>
<name>A0ABN7NTX1_TIMPD</name>
<reference evidence="2" key="1">
    <citation type="submission" date="2021-03" db="EMBL/GenBank/DDBJ databases">
        <authorList>
            <person name="Tran Van P."/>
        </authorList>
    </citation>
    <scope>NUCLEOTIDE SEQUENCE</scope>
</reference>
<evidence type="ECO:0000313" key="2">
    <source>
        <dbReference type="EMBL" id="CAG2058303.1"/>
    </source>
</evidence>
<keyword evidence="3" id="KW-1185">Reference proteome</keyword>
<protein>
    <submittedName>
        <fullName evidence="2">Uncharacterized protein</fullName>
    </submittedName>
</protein>
<accession>A0ABN7NTX1</accession>
<sequence length="189" mass="21267">MIIFHNIISAHSTHHTTNLPNYSTTIVLPDGQPGNSKDTHLVKPMVSGYTIHKPKVRLQRVNLSLPLMSQLTQESRDTVSLHTSNVLRRRTYPTNALDPGQTPETGDIEDEMEDSPETEETTLTSPTIVSPLIEEDDDFEDLTPRRRKIQDFANTGSGLPLTGRSSLKYLLGILVVGLTKWFHTFHLRK</sequence>
<evidence type="ECO:0000256" key="1">
    <source>
        <dbReference type="SAM" id="MobiDB-lite"/>
    </source>
</evidence>
<dbReference type="EMBL" id="CAJPIN010007007">
    <property type="protein sequence ID" value="CAG2058303.1"/>
    <property type="molecule type" value="Genomic_DNA"/>
</dbReference>